<dbReference type="PANTHER" id="PTHR47738:SF2">
    <property type="entry name" value="PTS SYSTEM FRUCTOSE-LIKE EIIA COMPONENT"/>
    <property type="match status" value="1"/>
</dbReference>
<dbReference type="SUPFAM" id="SSF55804">
    <property type="entry name" value="Phoshotransferase/anion transport protein"/>
    <property type="match status" value="1"/>
</dbReference>
<dbReference type="PROSITE" id="PS51094">
    <property type="entry name" value="PTS_EIIA_TYPE_2"/>
    <property type="match status" value="1"/>
</dbReference>
<dbReference type="NCBIfam" id="TIGR00848">
    <property type="entry name" value="fruA"/>
    <property type="match status" value="1"/>
</dbReference>
<evidence type="ECO:0000256" key="1">
    <source>
        <dbReference type="ARBA" id="ARBA00022448"/>
    </source>
</evidence>
<gene>
    <name evidence="7" type="ORF">ADN00_05230</name>
</gene>
<dbReference type="Pfam" id="PF00359">
    <property type="entry name" value="PTS_EIIA_2"/>
    <property type="match status" value="1"/>
</dbReference>
<dbReference type="PANTHER" id="PTHR47738">
    <property type="entry name" value="PTS SYSTEM FRUCTOSE-LIKE EIIA COMPONENT-RELATED"/>
    <property type="match status" value="1"/>
</dbReference>
<dbReference type="InterPro" id="IPR016152">
    <property type="entry name" value="PTrfase/Anion_transptr"/>
</dbReference>
<name>A0A0P6X992_9CHLR</name>
<feature type="domain" description="PTS EIIA type-2" evidence="6">
    <location>
        <begin position="10"/>
        <end position="157"/>
    </location>
</feature>
<keyword evidence="4" id="KW-0808">Transferase</keyword>
<dbReference type="OrthoDB" id="95460at2"/>
<dbReference type="AlphaFoldDB" id="A0A0P6X992"/>
<evidence type="ECO:0000313" key="7">
    <source>
        <dbReference type="EMBL" id="KPL78661.1"/>
    </source>
</evidence>
<comment type="caution">
    <text evidence="7">The sequence shown here is derived from an EMBL/GenBank/DDBJ whole genome shotgun (WGS) entry which is preliminary data.</text>
</comment>
<dbReference type="InterPro" id="IPR004715">
    <property type="entry name" value="PTS_IIA_fruc"/>
</dbReference>
<organism evidence="7 8">
    <name type="scientific">Ornatilinea apprima</name>
    <dbReference type="NCBI Taxonomy" id="1134406"/>
    <lineage>
        <taxon>Bacteria</taxon>
        <taxon>Bacillati</taxon>
        <taxon>Chloroflexota</taxon>
        <taxon>Anaerolineae</taxon>
        <taxon>Anaerolineales</taxon>
        <taxon>Anaerolineaceae</taxon>
        <taxon>Ornatilinea</taxon>
    </lineage>
</organism>
<dbReference type="STRING" id="1134406.ADN00_05230"/>
<dbReference type="GO" id="GO:0008982">
    <property type="term" value="F:protein-N(PI)-phosphohistidine-sugar phosphotransferase activity"/>
    <property type="evidence" value="ECO:0007669"/>
    <property type="project" value="InterPro"/>
</dbReference>
<sequence length="163" mass="18047">MSYEHLNIVEVIRPDTVDLDLKGITCKEEAIHYLAGLLNEAGLINDKDAYIQSVYERESLGPTYMENFIAIPHGKCAAVREAGIAFGRSPEGFEYLTQDGGGLAKLVFLLAIPERTAPDAYIAVLAQLARLLVHDEFRAKLMEAKCYQDVFEAIAEGQVLLED</sequence>
<dbReference type="Proteomes" id="UP000050417">
    <property type="component" value="Unassembled WGS sequence"/>
</dbReference>
<protein>
    <recommendedName>
        <fullName evidence="6">PTS EIIA type-2 domain-containing protein</fullName>
    </recommendedName>
</protein>
<dbReference type="CDD" id="cd00211">
    <property type="entry name" value="PTS_IIA_fru"/>
    <property type="match status" value="1"/>
</dbReference>
<keyword evidence="5" id="KW-0598">Phosphotransferase system</keyword>
<dbReference type="InterPro" id="IPR002178">
    <property type="entry name" value="PTS_EIIA_type-2_dom"/>
</dbReference>
<dbReference type="GO" id="GO:0016020">
    <property type="term" value="C:membrane"/>
    <property type="evidence" value="ECO:0007669"/>
    <property type="project" value="InterPro"/>
</dbReference>
<keyword evidence="8" id="KW-1185">Reference proteome</keyword>
<reference evidence="7 8" key="1">
    <citation type="submission" date="2015-07" db="EMBL/GenBank/DDBJ databases">
        <title>Genome sequence of Ornatilinea apprima DSM 23815.</title>
        <authorList>
            <person name="Hemp J."/>
            <person name="Ward L.M."/>
            <person name="Pace L.A."/>
            <person name="Fischer W.W."/>
        </authorList>
    </citation>
    <scope>NUCLEOTIDE SEQUENCE [LARGE SCALE GENOMIC DNA]</scope>
    <source>
        <strain evidence="7 8">P3M-1</strain>
    </source>
</reference>
<accession>A0A0P6X992</accession>
<evidence type="ECO:0000313" key="8">
    <source>
        <dbReference type="Proteomes" id="UP000050417"/>
    </source>
</evidence>
<keyword evidence="1" id="KW-0813">Transport</keyword>
<dbReference type="RefSeq" id="WP_075061920.1">
    <property type="nucleotide sequence ID" value="NZ_LGCL01000016.1"/>
</dbReference>
<evidence type="ECO:0000256" key="3">
    <source>
        <dbReference type="ARBA" id="ARBA00022597"/>
    </source>
</evidence>
<keyword evidence="3" id="KW-0762">Sugar transport</keyword>
<dbReference type="InterPro" id="IPR051541">
    <property type="entry name" value="PTS_SugarTrans_NitroReg"/>
</dbReference>
<keyword evidence="2" id="KW-0597">Phosphoprotein</keyword>
<evidence type="ECO:0000256" key="4">
    <source>
        <dbReference type="ARBA" id="ARBA00022679"/>
    </source>
</evidence>
<evidence type="ECO:0000256" key="2">
    <source>
        <dbReference type="ARBA" id="ARBA00022553"/>
    </source>
</evidence>
<evidence type="ECO:0000256" key="5">
    <source>
        <dbReference type="ARBA" id="ARBA00022683"/>
    </source>
</evidence>
<proteinExistence type="predicted"/>
<dbReference type="GO" id="GO:0009401">
    <property type="term" value="P:phosphoenolpyruvate-dependent sugar phosphotransferase system"/>
    <property type="evidence" value="ECO:0007669"/>
    <property type="project" value="UniProtKB-KW"/>
</dbReference>
<evidence type="ECO:0000259" key="6">
    <source>
        <dbReference type="PROSITE" id="PS51094"/>
    </source>
</evidence>
<dbReference type="EMBL" id="LGCL01000016">
    <property type="protein sequence ID" value="KPL78661.1"/>
    <property type="molecule type" value="Genomic_DNA"/>
</dbReference>
<dbReference type="Gene3D" id="3.40.930.10">
    <property type="entry name" value="Mannitol-specific EII, Chain A"/>
    <property type="match status" value="1"/>
</dbReference>